<name>Q6VY48_9CAUD</name>
<reference evidence="1 2" key="2">
    <citation type="journal article" date="1995" name="Arch. Virol.">
        <title>Analysis of the open reading frames of the main capsid proteins of actinophage VWB.</title>
        <authorList>
            <person name="Anne J."/>
            <person name="Fiten P."/>
            <person name="Van Mellaert L."/>
            <person name="Joris B."/>
            <person name="Opdenakker G."/>
            <person name="Eyssen H."/>
        </authorList>
    </citation>
    <scope>NUCLEOTIDE SEQUENCE [LARGE SCALE GENOMIC DNA]</scope>
</reference>
<accession>Q6VY48</accession>
<reference evidence="1 2" key="1">
    <citation type="journal article" date="1990" name="J. Gen. Microbiol.">
        <title>Further biological and molecular characterization of actinophage VWB.</title>
        <authorList>
            <person name="Anne J."/>
            <person name="Van Mellaert L."/>
            <person name="Decock B."/>
            <person name="Van Damme J."/>
            <person name="Van Aerschot A."/>
            <person name="Herdewijn P."/>
            <person name="Eyssen H."/>
        </authorList>
    </citation>
    <scope>NUCLEOTIDE SEQUENCE [LARGE SCALE GENOMIC DNA]</scope>
</reference>
<sequence>MAREGFQLSTTRRNVAAFLRSPGVRQAVEASTREIEAAARQAAEPDAGQFRTDITEESNRVRGAVIGDYATADPEDSRRALLRGLEGGRT</sequence>
<dbReference type="EMBL" id="AY320035">
    <property type="protein sequence ID" value="AAR29731.1"/>
    <property type="molecule type" value="Genomic_DNA"/>
</dbReference>
<dbReference type="RefSeq" id="NP_958283.1">
    <property type="nucleotide sequence ID" value="NC_005345.2"/>
</dbReference>
<reference evidence="1 2" key="4">
    <citation type="journal article" date="2005" name="Virology">
        <title>Complete genomic nucleotide sequence and analysis of the temperate bacteriophage VWB.</title>
        <authorList>
            <person name="Van Dessel W."/>
            <person name="Van Mellaert L."/>
            <person name="Liesegang H."/>
            <person name="Raasch C."/>
            <person name="De Keersmaeker S."/>
            <person name="Geukens N."/>
            <person name="Lammertyn E."/>
            <person name="Streit W."/>
            <person name="Anne J."/>
        </authorList>
    </citation>
    <scope>NUCLEOTIDE SEQUENCE [LARGE SCALE GENOMIC DNA]</scope>
</reference>
<dbReference type="Proteomes" id="UP000001708">
    <property type="component" value="Segment"/>
</dbReference>
<protein>
    <submittedName>
        <fullName evidence="1">Uncharacterized protein</fullName>
    </submittedName>
</protein>
<reference evidence="1 2" key="3">
    <citation type="journal article" date="1998" name="Microbiology">
        <title>Site-specific integration of bacteriophage VWB genome into Streptomyces venezuelae and construction of a VWB-based integrative vector.</title>
        <authorList>
            <person name="Van Mellaert L."/>
            <person name="Mei L."/>
            <person name="Lammertyn E."/>
            <person name="Schacht S."/>
            <person name="Anne J."/>
        </authorList>
    </citation>
    <scope>NUCLEOTIDE SEQUENCE [LARGE SCALE GENOMIC DNA]</scope>
</reference>
<proteinExistence type="predicted"/>
<dbReference type="OrthoDB" id="29121at10239"/>
<evidence type="ECO:0000313" key="2">
    <source>
        <dbReference type="Proteomes" id="UP000001708"/>
    </source>
</evidence>
<dbReference type="GeneID" id="2732852"/>
<dbReference type="KEGG" id="vg:2732852"/>
<organism evidence="1 2">
    <name type="scientific">Streptomyces phage VWB</name>
    <dbReference type="NCBI Taxonomy" id="10702"/>
    <lineage>
        <taxon>Viruses</taxon>
        <taxon>Duplodnaviria</taxon>
        <taxon>Heunggongvirae</taxon>
        <taxon>Uroviricota</taxon>
        <taxon>Caudoviricetes</taxon>
        <taxon>Veewebvirus</taxon>
        <taxon>Veewebvirus vwb</taxon>
    </lineage>
</organism>
<keyword evidence="2" id="KW-1185">Reference proteome</keyword>
<evidence type="ECO:0000313" key="1">
    <source>
        <dbReference type="EMBL" id="AAR29731.1"/>
    </source>
</evidence>